<evidence type="ECO:0000313" key="13">
    <source>
        <dbReference type="EMBL" id="TNY23059.1"/>
    </source>
</evidence>
<keyword evidence="7" id="KW-0223">Dioxygenase</keyword>
<dbReference type="EC" id="1.13.11.60" evidence="3"/>
<evidence type="ECO:0000256" key="5">
    <source>
        <dbReference type="ARBA" id="ARBA00022617"/>
    </source>
</evidence>
<keyword evidence="9 11" id="KW-0408">Iron</keyword>
<keyword evidence="5 11" id="KW-0349">Heme</keyword>
<keyword evidence="14" id="KW-1185">Reference proteome</keyword>
<dbReference type="InterPro" id="IPR019791">
    <property type="entry name" value="Haem_peroxidase_animal"/>
</dbReference>
<dbReference type="Proteomes" id="UP000311382">
    <property type="component" value="Unassembled WGS sequence"/>
</dbReference>
<dbReference type="GO" id="GO:0005506">
    <property type="term" value="F:iron ion binding"/>
    <property type="evidence" value="ECO:0007669"/>
    <property type="project" value="InterPro"/>
</dbReference>
<dbReference type="SUPFAM" id="SSF48113">
    <property type="entry name" value="Heme-dependent peroxidases"/>
    <property type="match status" value="1"/>
</dbReference>
<proteinExistence type="predicted"/>
<evidence type="ECO:0000256" key="1">
    <source>
        <dbReference type="ARBA" id="ARBA00000699"/>
    </source>
</evidence>
<dbReference type="PANTHER" id="PTHR11903:SF37">
    <property type="entry name" value="PSI-PRODUCING OXYGENASE A"/>
    <property type="match status" value="1"/>
</dbReference>
<dbReference type="InterPro" id="IPR036396">
    <property type="entry name" value="Cyt_P450_sf"/>
</dbReference>
<dbReference type="InterPro" id="IPR050783">
    <property type="entry name" value="Oxylipin_biosynth_metab"/>
</dbReference>
<name>A0A5C5G3N3_9BASI</name>
<dbReference type="GO" id="GO:0004497">
    <property type="term" value="F:monooxygenase activity"/>
    <property type="evidence" value="ECO:0007669"/>
    <property type="project" value="InterPro"/>
</dbReference>
<dbReference type="GO" id="GO:0016705">
    <property type="term" value="F:oxidoreductase activity, acting on paired donors, with incorporation or reduction of molecular oxygen"/>
    <property type="evidence" value="ECO:0007669"/>
    <property type="project" value="InterPro"/>
</dbReference>
<comment type="caution">
    <text evidence="13">The sequence shown here is derived from an EMBL/GenBank/DDBJ whole genome shotgun (WGS) entry which is preliminary data.</text>
</comment>
<evidence type="ECO:0000256" key="3">
    <source>
        <dbReference type="ARBA" id="ARBA00013239"/>
    </source>
</evidence>
<dbReference type="OrthoDB" id="823504at2759"/>
<protein>
    <recommendedName>
        <fullName evidence="3">linoleate 8R-lipoxygenase</fullName>
        <ecNumber evidence="3">1.13.11.60</ecNumber>
    </recommendedName>
</protein>
<dbReference type="Pfam" id="PF00067">
    <property type="entry name" value="p450"/>
    <property type="match status" value="1"/>
</dbReference>
<dbReference type="STRING" id="5288.A0A5C5G3N3"/>
<dbReference type="InterPro" id="IPR001128">
    <property type="entry name" value="Cyt_P450"/>
</dbReference>
<evidence type="ECO:0000256" key="2">
    <source>
        <dbReference type="ARBA" id="ARBA00011881"/>
    </source>
</evidence>
<organism evidence="13 14">
    <name type="scientific">Rhodotorula diobovata</name>
    <dbReference type="NCBI Taxonomy" id="5288"/>
    <lineage>
        <taxon>Eukaryota</taxon>
        <taxon>Fungi</taxon>
        <taxon>Dikarya</taxon>
        <taxon>Basidiomycota</taxon>
        <taxon>Pucciniomycotina</taxon>
        <taxon>Microbotryomycetes</taxon>
        <taxon>Sporidiobolales</taxon>
        <taxon>Sporidiobolaceae</taxon>
        <taxon>Rhodotorula</taxon>
    </lineage>
</organism>
<evidence type="ECO:0000256" key="12">
    <source>
        <dbReference type="SAM" id="MobiDB-lite"/>
    </source>
</evidence>
<feature type="binding site" description="axial binding residue" evidence="11">
    <location>
        <position position="429"/>
    </location>
    <ligand>
        <name>heme b</name>
        <dbReference type="ChEBI" id="CHEBI:60344"/>
    </ligand>
    <ligandPart>
        <name>Fe</name>
        <dbReference type="ChEBI" id="CHEBI:18248"/>
    </ligandPart>
</feature>
<reference evidence="13 14" key="1">
    <citation type="submission" date="2019-03" db="EMBL/GenBank/DDBJ databases">
        <title>Rhodosporidium diobovatum UCD-FST 08-225 genome sequencing, assembly, and annotation.</title>
        <authorList>
            <person name="Fakankun I.U."/>
            <person name="Fristensky B."/>
            <person name="Levin D.B."/>
        </authorList>
    </citation>
    <scope>NUCLEOTIDE SEQUENCE [LARGE SCALE GENOMIC DNA]</scope>
    <source>
        <strain evidence="13 14">UCD-FST 08-225</strain>
    </source>
</reference>
<evidence type="ECO:0000256" key="4">
    <source>
        <dbReference type="ARBA" id="ARBA00022559"/>
    </source>
</evidence>
<dbReference type="GO" id="GO:0016853">
    <property type="term" value="F:isomerase activity"/>
    <property type="evidence" value="ECO:0007669"/>
    <property type="project" value="UniProtKB-KW"/>
</dbReference>
<dbReference type="Gene3D" id="1.10.640.10">
    <property type="entry name" value="Haem peroxidase domain superfamily, animal type"/>
    <property type="match status" value="1"/>
</dbReference>
<dbReference type="Gene3D" id="1.10.630.10">
    <property type="entry name" value="Cytochrome P450"/>
    <property type="match status" value="1"/>
</dbReference>
<dbReference type="InterPro" id="IPR037120">
    <property type="entry name" value="Haem_peroxidase_sf_animal"/>
</dbReference>
<dbReference type="GO" id="GO:0052878">
    <property type="term" value="F:linoleate 8R-lipoxygenase activity"/>
    <property type="evidence" value="ECO:0007669"/>
    <property type="project" value="UniProtKB-EC"/>
</dbReference>
<evidence type="ECO:0000256" key="7">
    <source>
        <dbReference type="ARBA" id="ARBA00022964"/>
    </source>
</evidence>
<dbReference type="CDD" id="cd09817">
    <property type="entry name" value="linoleate_diol_synthase_like"/>
    <property type="match status" value="1"/>
</dbReference>
<dbReference type="Pfam" id="PF03098">
    <property type="entry name" value="An_peroxidase"/>
    <property type="match status" value="2"/>
</dbReference>
<dbReference type="PROSITE" id="PS50292">
    <property type="entry name" value="PEROXIDASE_3"/>
    <property type="match status" value="1"/>
</dbReference>
<keyword evidence="4" id="KW-0575">Peroxidase</keyword>
<dbReference type="PROSITE" id="PS00086">
    <property type="entry name" value="CYTOCHROME_P450"/>
    <property type="match status" value="1"/>
</dbReference>
<feature type="region of interest" description="Disordered" evidence="12">
    <location>
        <begin position="1"/>
        <end position="58"/>
    </location>
</feature>
<gene>
    <name evidence="13" type="ORF">DMC30DRAFT_414526</name>
</gene>
<dbReference type="GO" id="GO:0006631">
    <property type="term" value="P:fatty acid metabolic process"/>
    <property type="evidence" value="ECO:0007669"/>
    <property type="project" value="UniProtKB-ARBA"/>
</dbReference>
<sequence>MSTQRPTVALPGGPATQPDKGSLFGSVRSRLQRNRSSESSVSTLVESPTAEHPPSTPGAAAKLKTLFETIASPPPPAGGDGLKDSLVRAPGDPAPVIPEGASFWQQVTGGTVDSDTDVAIAAIKSGLDGPVNDREMLLERVVTMLQGLPDGSPVQQPVTDALIKMLWDELHAEGPRAFAGPQYRSANGSGNSLTDPALGAAGTPYARTVPPCHPKMPNAPDAGVVFDALLRRREFRPHPSGISSLLFAFATLITHDAFNSSRTDPHINETSSYLDLSPIYGCNQREQDTVRSYSMGMLFPDAVAASRLFFQPPSVVALAVIFSRNHNFIADKLFSINESGRYKPENELDDASRKWQDNDLFQRARLVNCGWFLGVVVNDYIRVILNCNTTTSLWSLMPTADIANSPTGHAPRGTGNCSSAEFSILYRWHAAISQKDERWVEELFESAIGDKSVDEMTGDDFKAAVGILAQKAGPDPRKWETTGLKRDATSGRFNDDDLTRVLTEATDEVAGAFGAKHVPSIMRIIDMMGINSSRRDWAVCTLNEFRRFLHLKPFESFEEWNSDPEVAATARHLYTHPDNLELFAGLHAEEAKPSQSGSGLAVGYTISRAILSDATSLVRGDRFFTTDFNAATLTSWGYQDVQGDPQGGSYGGLIGRLLMRNLPHNYTARSTYALFPFSTPATMQRILTKNGVVDKYDLRSPTTIPPVHGIFTYQACLSVLADPSTFGVIYAPHIEACSNSYGYMLTEDDVDSHRRDRTLQAQALFVPGWQDRLADFYRSKTASLIAEASWTYDGGRTRMLDVVRDVTNLTAVYWCSHQFGMPLKTATNPHGVFTPAELYMILSAFFISVFMNFDASAGFKLGEAAKEAAPALLSLIRMRLKQVKGVPSLIDDFARSVQDRLLGKDVQAIVLGKEAHAYYERLLSNKDVPTEKLASSVQSTMTASVSNQGQATAHVINFFLSEENAAHKAELVRLCLLDTVEANTQILAYVTEALRLDPQVPLIPRVAKRDVTIRDGERVVEVKKGDSVYPSMLKAGMDPTVFPDPERFDPERASSLYRLFGHGMHTCLGAPIINVSLVQMVKQVFSLKNVRRAPGKAGELVRFHQELGGTPCPVYLSENQTMWPLPVSLSIVYDGDDTNDADSA</sequence>
<accession>A0A5C5G3N3</accession>
<dbReference type="CDD" id="cd20612">
    <property type="entry name" value="CYP_LDS-like_C"/>
    <property type="match status" value="1"/>
</dbReference>
<evidence type="ECO:0000256" key="9">
    <source>
        <dbReference type="ARBA" id="ARBA00023004"/>
    </source>
</evidence>
<evidence type="ECO:0000256" key="6">
    <source>
        <dbReference type="ARBA" id="ARBA00022723"/>
    </source>
</evidence>
<dbReference type="InterPro" id="IPR010255">
    <property type="entry name" value="Haem_peroxidase_sf"/>
</dbReference>
<dbReference type="GO" id="GO:0020037">
    <property type="term" value="F:heme binding"/>
    <property type="evidence" value="ECO:0007669"/>
    <property type="project" value="InterPro"/>
</dbReference>
<evidence type="ECO:0000256" key="8">
    <source>
        <dbReference type="ARBA" id="ARBA00023002"/>
    </source>
</evidence>
<keyword evidence="6 11" id="KW-0479">Metal-binding</keyword>
<comment type="subunit">
    <text evidence="2">Homotetramer.</text>
</comment>
<dbReference type="SUPFAM" id="SSF48264">
    <property type="entry name" value="Cytochrome P450"/>
    <property type="match status" value="1"/>
</dbReference>
<feature type="compositionally biased region" description="Low complexity" evidence="12">
    <location>
        <begin position="37"/>
        <end position="47"/>
    </location>
</feature>
<dbReference type="InterPro" id="IPR034812">
    <property type="entry name" value="Ppo-like_N"/>
</dbReference>
<evidence type="ECO:0000256" key="11">
    <source>
        <dbReference type="PIRSR" id="PIRSR619791-2"/>
    </source>
</evidence>
<dbReference type="InterPro" id="IPR017972">
    <property type="entry name" value="Cyt_P450_CS"/>
</dbReference>
<dbReference type="GO" id="GO:0006979">
    <property type="term" value="P:response to oxidative stress"/>
    <property type="evidence" value="ECO:0007669"/>
    <property type="project" value="InterPro"/>
</dbReference>
<dbReference type="AlphaFoldDB" id="A0A5C5G3N3"/>
<dbReference type="EMBL" id="SOZI01000016">
    <property type="protein sequence ID" value="TNY23059.1"/>
    <property type="molecule type" value="Genomic_DNA"/>
</dbReference>
<dbReference type="GO" id="GO:0004601">
    <property type="term" value="F:peroxidase activity"/>
    <property type="evidence" value="ECO:0007669"/>
    <property type="project" value="UniProtKB-KW"/>
</dbReference>
<dbReference type="PANTHER" id="PTHR11903">
    <property type="entry name" value="PROSTAGLANDIN G/H SYNTHASE"/>
    <property type="match status" value="1"/>
</dbReference>
<evidence type="ECO:0000313" key="14">
    <source>
        <dbReference type="Proteomes" id="UP000311382"/>
    </source>
</evidence>
<keyword evidence="10" id="KW-0413">Isomerase</keyword>
<keyword evidence="8" id="KW-0560">Oxidoreductase</keyword>
<evidence type="ECO:0000256" key="10">
    <source>
        <dbReference type="ARBA" id="ARBA00023235"/>
    </source>
</evidence>
<comment type="catalytic activity">
    <reaction evidence="1">
        <text>(9Z,12Z)-octadecadienoate + O2 = (8R,9Z,12Z)-8-hydroperoxyoctadeca-9,12-dienoate</text>
        <dbReference type="Rhea" id="RHEA:25395"/>
        <dbReference type="ChEBI" id="CHEBI:15379"/>
        <dbReference type="ChEBI" id="CHEBI:30245"/>
        <dbReference type="ChEBI" id="CHEBI:58659"/>
        <dbReference type="EC" id="1.13.11.60"/>
    </reaction>
</comment>